<evidence type="ECO:0000256" key="1">
    <source>
        <dbReference type="ARBA" id="ARBA00022801"/>
    </source>
</evidence>
<dbReference type="SMART" id="SM00495">
    <property type="entry name" value="ChtBD3"/>
    <property type="match status" value="2"/>
</dbReference>
<dbReference type="EMBL" id="CCBP010000073">
    <property type="protein sequence ID" value="CDO70253.1"/>
    <property type="molecule type" value="Genomic_DNA"/>
</dbReference>
<dbReference type="OrthoDB" id="6020543at2759"/>
<dbReference type="HOGENOM" id="CLU_1120617_0_0_1"/>
<proteinExistence type="predicted"/>
<dbReference type="AlphaFoldDB" id="A0A060SCZ8"/>
<dbReference type="CDD" id="cd12215">
    <property type="entry name" value="ChiC_BD"/>
    <property type="match status" value="1"/>
</dbReference>
<keyword evidence="1" id="KW-0378">Hydrolase</keyword>
<dbReference type="SUPFAM" id="SSF51055">
    <property type="entry name" value="Carbohydrate binding domain"/>
    <property type="match status" value="2"/>
</dbReference>
<dbReference type="SUPFAM" id="SSF51445">
    <property type="entry name" value="(Trans)glycosidases"/>
    <property type="match status" value="1"/>
</dbReference>
<organism evidence="4 5">
    <name type="scientific">Pycnoporus cinnabarinus</name>
    <name type="common">Cinnabar-red polypore</name>
    <name type="synonym">Trametes cinnabarina</name>
    <dbReference type="NCBI Taxonomy" id="5643"/>
    <lineage>
        <taxon>Eukaryota</taxon>
        <taxon>Fungi</taxon>
        <taxon>Dikarya</taxon>
        <taxon>Basidiomycota</taxon>
        <taxon>Agaricomycotina</taxon>
        <taxon>Agaricomycetes</taxon>
        <taxon>Polyporales</taxon>
        <taxon>Polyporaceae</taxon>
        <taxon>Trametes</taxon>
    </lineage>
</organism>
<dbReference type="Gene3D" id="3.20.20.80">
    <property type="entry name" value="Glycosidases"/>
    <property type="match status" value="1"/>
</dbReference>
<keyword evidence="5" id="KW-1185">Reference proteome</keyword>
<accession>A0A060SCZ8</accession>
<dbReference type="STRING" id="5643.A0A060SCZ8"/>
<dbReference type="GO" id="GO:0005975">
    <property type="term" value="P:carbohydrate metabolic process"/>
    <property type="evidence" value="ECO:0007669"/>
    <property type="project" value="InterPro"/>
</dbReference>
<name>A0A060SCZ8_PYCCI</name>
<feature type="compositionally biased region" description="Low complexity" evidence="2">
    <location>
        <begin position="148"/>
        <end position="168"/>
    </location>
</feature>
<dbReference type="InterPro" id="IPR036573">
    <property type="entry name" value="CBM_sf_5/12"/>
</dbReference>
<feature type="region of interest" description="Disordered" evidence="2">
    <location>
        <begin position="143"/>
        <end position="178"/>
    </location>
</feature>
<feature type="domain" description="Chitin-binding type-3" evidence="3">
    <location>
        <begin position="182"/>
        <end position="217"/>
    </location>
</feature>
<protein>
    <recommendedName>
        <fullName evidence="3">Chitin-binding type-3 domain-containing protein</fullName>
    </recommendedName>
</protein>
<dbReference type="GO" id="GO:0004553">
    <property type="term" value="F:hydrolase activity, hydrolyzing O-glycosyl compounds"/>
    <property type="evidence" value="ECO:0007669"/>
    <property type="project" value="InterPro"/>
</dbReference>
<evidence type="ECO:0000313" key="5">
    <source>
        <dbReference type="Proteomes" id="UP000029665"/>
    </source>
</evidence>
<evidence type="ECO:0000259" key="3">
    <source>
        <dbReference type="SMART" id="SM00495"/>
    </source>
</evidence>
<dbReference type="Proteomes" id="UP000029665">
    <property type="component" value="Unassembled WGS sequence"/>
</dbReference>
<dbReference type="InterPro" id="IPR003610">
    <property type="entry name" value="CBM5/12"/>
</dbReference>
<reference evidence="4" key="1">
    <citation type="submission" date="2014-01" db="EMBL/GenBank/DDBJ databases">
        <title>The genome of the white-rot fungus Pycnoporus cinnabarinus: a basidiomycete model with a versatile arsenal for lignocellulosic biomass breakdown.</title>
        <authorList>
            <person name="Levasseur A."/>
            <person name="Lomascolo A."/>
            <person name="Ruiz-Duenas F.J."/>
            <person name="Uzan E."/>
            <person name="Piumi F."/>
            <person name="Kues U."/>
            <person name="Ram A.F.J."/>
            <person name="Murat C."/>
            <person name="Haon M."/>
            <person name="Benoit I."/>
            <person name="Arfi Y."/>
            <person name="Chevret D."/>
            <person name="Drula E."/>
            <person name="Kwon M.J."/>
            <person name="Gouret P."/>
            <person name="Lesage-Meessen L."/>
            <person name="Lombard V."/>
            <person name="Mariette J."/>
            <person name="Noirot C."/>
            <person name="Park J."/>
            <person name="Patyshakuliyeva A."/>
            <person name="Wieneger R.A.B."/>
            <person name="Wosten H.A.B."/>
            <person name="Martin F."/>
            <person name="Coutinho P.M."/>
            <person name="de Vries R."/>
            <person name="Martinez A.T."/>
            <person name="Klopp C."/>
            <person name="Pontarotti P."/>
            <person name="Henrissat B."/>
            <person name="Record E."/>
        </authorList>
    </citation>
    <scope>NUCLEOTIDE SEQUENCE [LARGE SCALE GENOMIC DNA]</scope>
    <source>
        <strain evidence="4">BRFM137</strain>
    </source>
</reference>
<feature type="region of interest" description="Disordered" evidence="2">
    <location>
        <begin position="217"/>
        <end position="248"/>
    </location>
</feature>
<dbReference type="InterPro" id="IPR017853">
    <property type="entry name" value="GH"/>
</dbReference>
<dbReference type="GO" id="GO:0030246">
    <property type="term" value="F:carbohydrate binding"/>
    <property type="evidence" value="ECO:0007669"/>
    <property type="project" value="InterPro"/>
</dbReference>
<comment type="caution">
    <text evidence="4">The sequence shown here is derived from an EMBL/GenBank/DDBJ whole genome shotgun (WGS) entry which is preliminary data.</text>
</comment>
<sequence>MVTARETRDIWARTISPNPNVKVYVGAPASSTAAGSGYVDAATLANILKTTRNRFPSFGGVMMWDASQAYVNGRYDLAAKNALVAAGGTGFTFPACSAQAYVKGSNYPGSTQVSYNGYIWEAKWYASSTPTNDPNGDWMPISACAGDAPSGPSTSTTSSSGSAPTAASHVQVRPGPPPTLREPVLISSTPLSGHLWTAKWWTQGDTPGGQAGVWTDDGACSSNKREEALAEATEAPSRPLKSSRVFRF</sequence>
<dbReference type="Gene3D" id="2.10.10.20">
    <property type="entry name" value="Carbohydrate-binding module superfamily 5/12"/>
    <property type="match status" value="2"/>
</dbReference>
<dbReference type="OMA" id="ETRDIWA"/>
<evidence type="ECO:0000313" key="4">
    <source>
        <dbReference type="EMBL" id="CDO70253.1"/>
    </source>
</evidence>
<dbReference type="GO" id="GO:0005576">
    <property type="term" value="C:extracellular region"/>
    <property type="evidence" value="ECO:0007669"/>
    <property type="project" value="InterPro"/>
</dbReference>
<feature type="domain" description="Chitin-binding type-3" evidence="3">
    <location>
        <begin position="98"/>
        <end position="141"/>
    </location>
</feature>
<gene>
    <name evidence="4" type="ORF">BN946_scf184942.g53</name>
</gene>
<evidence type="ECO:0000256" key="2">
    <source>
        <dbReference type="SAM" id="MobiDB-lite"/>
    </source>
</evidence>